<reference evidence="2" key="1">
    <citation type="journal article" date="2019" name="Int. J. Syst. Evol. Microbiol.">
        <title>The Global Catalogue of Microorganisms (GCM) 10K type strain sequencing project: providing services to taxonomists for standard genome sequencing and annotation.</title>
        <authorList>
            <consortium name="The Broad Institute Genomics Platform"/>
            <consortium name="The Broad Institute Genome Sequencing Center for Infectious Disease"/>
            <person name="Wu L."/>
            <person name="Ma J."/>
        </authorList>
    </citation>
    <scope>NUCLEOTIDE SEQUENCE [LARGE SCALE GENOMIC DNA]</scope>
    <source>
        <strain evidence="2">CCUG 59778</strain>
    </source>
</reference>
<dbReference type="InterPro" id="IPR023393">
    <property type="entry name" value="START-like_dom_sf"/>
</dbReference>
<protein>
    <submittedName>
        <fullName evidence="1">SRPBCC domain-containing protein</fullName>
    </submittedName>
</protein>
<gene>
    <name evidence="1" type="ORF">ACFPM7_15035</name>
</gene>
<dbReference type="Gene3D" id="3.30.530.20">
    <property type="match status" value="1"/>
</dbReference>
<comment type="caution">
    <text evidence="1">The sequence shown here is derived from an EMBL/GenBank/DDBJ whole genome shotgun (WGS) entry which is preliminary data.</text>
</comment>
<keyword evidence="2" id="KW-1185">Reference proteome</keyword>
<accession>A0ABW0EQT1</accession>
<evidence type="ECO:0000313" key="2">
    <source>
        <dbReference type="Proteomes" id="UP001596157"/>
    </source>
</evidence>
<proteinExistence type="predicted"/>
<dbReference type="EMBL" id="JBHSKF010000006">
    <property type="protein sequence ID" value="MFC5288374.1"/>
    <property type="molecule type" value="Genomic_DNA"/>
</dbReference>
<dbReference type="Proteomes" id="UP001596157">
    <property type="component" value="Unassembled WGS sequence"/>
</dbReference>
<evidence type="ECO:0000313" key="1">
    <source>
        <dbReference type="EMBL" id="MFC5288374.1"/>
    </source>
</evidence>
<dbReference type="RefSeq" id="WP_378248226.1">
    <property type="nucleotide sequence ID" value="NZ_JBHSKF010000006.1"/>
</dbReference>
<name>A0ABW0EQT1_9PSEU</name>
<organism evidence="1 2">
    <name type="scientific">Actinokineospora guangxiensis</name>
    <dbReference type="NCBI Taxonomy" id="1490288"/>
    <lineage>
        <taxon>Bacteria</taxon>
        <taxon>Bacillati</taxon>
        <taxon>Actinomycetota</taxon>
        <taxon>Actinomycetes</taxon>
        <taxon>Pseudonocardiales</taxon>
        <taxon>Pseudonocardiaceae</taxon>
        <taxon>Actinokineospora</taxon>
    </lineage>
</organism>
<dbReference type="SUPFAM" id="SSF55961">
    <property type="entry name" value="Bet v1-like"/>
    <property type="match status" value="1"/>
</dbReference>
<sequence>MWRHLTLASLLARWWAPRDLRVSELVFQGWPGGRIMQEFRDVEDVDGSDVVVGRAEGEVLEGLPHERLVYRVSPVLPDGRLGGGSFDSRSTP</sequence>